<evidence type="ECO:0000313" key="2">
    <source>
        <dbReference type="Proteomes" id="UP001205843"/>
    </source>
</evidence>
<reference evidence="1" key="1">
    <citation type="submission" date="2022-03" db="EMBL/GenBank/DDBJ databases">
        <title>Genomic Encyclopedia of Type Strains, Phase III (KMG-III): the genomes of soil and plant-associated and newly described type strains.</title>
        <authorList>
            <person name="Whitman W."/>
        </authorList>
    </citation>
    <scope>NUCLEOTIDE SEQUENCE</scope>
    <source>
        <strain evidence="1">ANL 6-2</strain>
    </source>
</reference>
<organism evidence="1 2">
    <name type="scientific">Natronocella acetinitrilica</name>
    <dbReference type="NCBI Taxonomy" id="414046"/>
    <lineage>
        <taxon>Bacteria</taxon>
        <taxon>Pseudomonadati</taxon>
        <taxon>Pseudomonadota</taxon>
        <taxon>Gammaproteobacteria</taxon>
        <taxon>Chromatiales</taxon>
        <taxon>Ectothiorhodospiraceae</taxon>
        <taxon>Natronocella</taxon>
    </lineage>
</organism>
<dbReference type="Proteomes" id="UP001205843">
    <property type="component" value="Unassembled WGS sequence"/>
</dbReference>
<proteinExistence type="predicted"/>
<dbReference type="AlphaFoldDB" id="A0AAE3G5T2"/>
<sequence length="115" mass="12853">MHNLYLGRCVGLTAEAVEAMVDQARTVSAETFRRRLGAAAYRALEAALGYDHHLRLADDYAVEFFRSRFAGVTCYYLEHSRIEYVLVETLPGVVSRGYDGDDPLGCYLAERLADA</sequence>
<comment type="caution">
    <text evidence="1">The sequence shown here is derived from an EMBL/GenBank/DDBJ whole genome shotgun (WGS) entry which is preliminary data.</text>
</comment>
<keyword evidence="2" id="KW-1185">Reference proteome</keyword>
<name>A0AAE3G5T2_9GAMM</name>
<evidence type="ECO:0000313" key="1">
    <source>
        <dbReference type="EMBL" id="MCP1674397.1"/>
    </source>
</evidence>
<dbReference type="RefSeq" id="WP_253476360.1">
    <property type="nucleotide sequence ID" value="NZ_JALJXV010000003.1"/>
</dbReference>
<gene>
    <name evidence="1" type="ORF">J2T57_001499</name>
</gene>
<dbReference type="EMBL" id="JALJXV010000003">
    <property type="protein sequence ID" value="MCP1674397.1"/>
    <property type="molecule type" value="Genomic_DNA"/>
</dbReference>
<accession>A0AAE3G5T2</accession>
<protein>
    <submittedName>
        <fullName evidence="1">Uncharacterized protein</fullName>
    </submittedName>
</protein>